<dbReference type="EMBL" id="AB855771">
    <property type="protein sequence ID" value="BAP25745.1"/>
    <property type="molecule type" value="Genomic_DNA"/>
</dbReference>
<organism evidence="1">
    <name type="scientific">Clostridium botulinum</name>
    <dbReference type="NCBI Taxonomy" id="1491"/>
    <lineage>
        <taxon>Bacteria</taxon>
        <taxon>Bacillati</taxon>
        <taxon>Bacillota</taxon>
        <taxon>Clostridia</taxon>
        <taxon>Eubacteriales</taxon>
        <taxon>Clostridiaceae</taxon>
        <taxon>Clostridium</taxon>
    </lineage>
</organism>
<dbReference type="RefSeq" id="WP_032072485.1">
    <property type="nucleotide sequence ID" value="NC_025146.1"/>
</dbReference>
<reference evidence="1" key="1">
    <citation type="submission" date="2013-09" db="EMBL/GenBank/DDBJ databases">
        <title>Analysis of type B2 neurotoxin-encoding plasmid in Clostridium botulinum.</title>
        <authorList>
            <person name="Hosomi K."/>
            <person name="Sakaguchi Y."/>
            <person name="Gotoh K."/>
            <person name="Nakamura K."/>
            <person name="Kohda T."/>
            <person name="Mukamoto M."/>
            <person name="Iida T."/>
            <person name="Kozaki S."/>
        </authorList>
    </citation>
    <scope>NUCLEOTIDE SEQUENCE</scope>
    <source>
        <strain evidence="1">111</strain>
        <plasmid evidence="1">pCB111</plasmid>
    </source>
</reference>
<dbReference type="AlphaFoldDB" id="A0A077K844"/>
<protein>
    <submittedName>
        <fullName evidence="1">Uncharacterized protein</fullName>
    </submittedName>
</protein>
<accession>A0A077K844</accession>
<keyword evidence="1" id="KW-0614">Plasmid</keyword>
<name>A0A077K844_CLOBO</name>
<proteinExistence type="predicted"/>
<geneLocation type="plasmid" evidence="1">
    <name>pCB111</name>
</geneLocation>
<sequence>MKEKKSCYNCIYLETEYKCTNINYLNARGNCESTGKSQNYCTWYERKEKEINV</sequence>
<evidence type="ECO:0000313" key="1">
    <source>
        <dbReference type="EMBL" id="BAP25745.1"/>
    </source>
</evidence>